<gene>
    <name evidence="5" type="ORF">BKA23_2883</name>
</gene>
<dbReference type="InterPro" id="IPR000415">
    <property type="entry name" value="Nitroreductase-like"/>
</dbReference>
<dbReference type="AlphaFoldDB" id="A0A561E4H4"/>
<reference evidence="5 6" key="1">
    <citation type="submission" date="2019-06" db="EMBL/GenBank/DDBJ databases">
        <title>Sequencing the genomes of 1000 actinobacteria strains.</title>
        <authorList>
            <person name="Klenk H.-P."/>
        </authorList>
    </citation>
    <scope>NUCLEOTIDE SEQUENCE [LARGE SCALE GENOMIC DNA]</scope>
    <source>
        <strain evidence="5 6">DSM 19560</strain>
    </source>
</reference>
<dbReference type="OrthoDB" id="9802510at2"/>
<dbReference type="PANTHER" id="PTHR43673:SF10">
    <property type="entry name" value="NADH DEHYDROGENASE_NAD(P)H NITROREDUCTASE XCC3605-RELATED"/>
    <property type="match status" value="1"/>
</dbReference>
<evidence type="ECO:0000259" key="4">
    <source>
        <dbReference type="Pfam" id="PF00881"/>
    </source>
</evidence>
<proteinExistence type="inferred from homology"/>
<sequence length="175" mass="19505">MELLPVLQQRWSPNEFDMQHEISAGEVDLLLEAARWAPSAGNSQPWAFHAARRGDARWHQLTPHLAGSSRPWAMQASLLVVNLSHLYVADTDWKYSEFAAYDLGQAVAHMTIQAHSMGLACRQFRGFDKEALTATLEVPDHWEITTMTAVGQAAPTAQRSPGASSRDNTIVWPRD</sequence>
<evidence type="ECO:0000256" key="1">
    <source>
        <dbReference type="ARBA" id="ARBA00007118"/>
    </source>
</evidence>
<dbReference type="Pfam" id="PF00881">
    <property type="entry name" value="Nitroreductase"/>
    <property type="match status" value="1"/>
</dbReference>
<feature type="domain" description="Nitroreductase" evidence="4">
    <location>
        <begin position="8"/>
        <end position="151"/>
    </location>
</feature>
<comment type="similarity">
    <text evidence="1">Belongs to the nitroreductase family.</text>
</comment>
<dbReference type="Proteomes" id="UP000318297">
    <property type="component" value="Unassembled WGS sequence"/>
</dbReference>
<dbReference type="SUPFAM" id="SSF55469">
    <property type="entry name" value="FMN-dependent nitroreductase-like"/>
    <property type="match status" value="1"/>
</dbReference>
<evidence type="ECO:0000313" key="5">
    <source>
        <dbReference type="EMBL" id="TWE10514.1"/>
    </source>
</evidence>
<dbReference type="RefSeq" id="WP_145229523.1">
    <property type="nucleotide sequence ID" value="NZ_VIVQ01000002.1"/>
</dbReference>
<comment type="caution">
    <text evidence="5">The sequence shown here is derived from an EMBL/GenBank/DDBJ whole genome shotgun (WGS) entry which is preliminary data.</text>
</comment>
<accession>A0A561E4H4</accession>
<keyword evidence="6" id="KW-1185">Reference proteome</keyword>
<feature type="region of interest" description="Disordered" evidence="3">
    <location>
        <begin position="152"/>
        <end position="175"/>
    </location>
</feature>
<dbReference type="PANTHER" id="PTHR43673">
    <property type="entry name" value="NAD(P)H NITROREDUCTASE YDGI-RELATED"/>
    <property type="match status" value="1"/>
</dbReference>
<dbReference type="Gene3D" id="3.40.109.10">
    <property type="entry name" value="NADH Oxidase"/>
    <property type="match status" value="1"/>
</dbReference>
<organism evidence="5 6">
    <name type="scientific">Rudaeicoccus suwonensis</name>
    <dbReference type="NCBI Taxonomy" id="657409"/>
    <lineage>
        <taxon>Bacteria</taxon>
        <taxon>Bacillati</taxon>
        <taxon>Actinomycetota</taxon>
        <taxon>Actinomycetes</taxon>
        <taxon>Micrococcales</taxon>
        <taxon>Dermacoccaceae</taxon>
        <taxon>Rudaeicoccus</taxon>
    </lineage>
</organism>
<name>A0A561E4H4_9MICO</name>
<evidence type="ECO:0000256" key="3">
    <source>
        <dbReference type="SAM" id="MobiDB-lite"/>
    </source>
</evidence>
<dbReference type="EMBL" id="VIVQ01000002">
    <property type="protein sequence ID" value="TWE10514.1"/>
    <property type="molecule type" value="Genomic_DNA"/>
</dbReference>
<feature type="compositionally biased region" description="Polar residues" evidence="3">
    <location>
        <begin position="152"/>
        <end position="168"/>
    </location>
</feature>
<evidence type="ECO:0000256" key="2">
    <source>
        <dbReference type="ARBA" id="ARBA00023002"/>
    </source>
</evidence>
<dbReference type="GO" id="GO:0016491">
    <property type="term" value="F:oxidoreductase activity"/>
    <property type="evidence" value="ECO:0007669"/>
    <property type="project" value="UniProtKB-KW"/>
</dbReference>
<dbReference type="InterPro" id="IPR029479">
    <property type="entry name" value="Nitroreductase"/>
</dbReference>
<evidence type="ECO:0000313" key="6">
    <source>
        <dbReference type="Proteomes" id="UP000318297"/>
    </source>
</evidence>
<protein>
    <submittedName>
        <fullName evidence="5">Nitroreductase</fullName>
    </submittedName>
</protein>
<keyword evidence="2" id="KW-0560">Oxidoreductase</keyword>